<feature type="transmembrane region" description="Helical" evidence="19">
    <location>
        <begin position="52"/>
        <end position="70"/>
    </location>
</feature>
<feature type="transmembrane region" description="Helical" evidence="19">
    <location>
        <begin position="105"/>
        <end position="127"/>
    </location>
</feature>
<dbReference type="GO" id="GO:0008654">
    <property type="term" value="P:phospholipid biosynthetic process"/>
    <property type="evidence" value="ECO:0007669"/>
    <property type="project" value="UniProtKB-KW"/>
</dbReference>
<comment type="catalytic activity">
    <reaction evidence="18">
        <text>a 1,2-diacyl-sn-glycero-3-phosphocholine(in) = a 1,2-diacyl-sn-glycero-3-phosphocholine(out)</text>
        <dbReference type="Rhea" id="RHEA:38571"/>
        <dbReference type="ChEBI" id="CHEBI:57643"/>
    </reaction>
</comment>
<keyword evidence="21" id="KW-1185">Reference proteome</keyword>
<evidence type="ECO:0000256" key="6">
    <source>
        <dbReference type="ARBA" id="ARBA00022588"/>
    </source>
</evidence>
<evidence type="ECO:0000256" key="1">
    <source>
        <dbReference type="ARBA" id="ARBA00004651"/>
    </source>
</evidence>
<evidence type="ECO:0000313" key="20">
    <source>
        <dbReference type="EMBL" id="KAI7812798.1"/>
    </source>
</evidence>
<dbReference type="GO" id="GO:0051607">
    <property type="term" value="P:defense response to virus"/>
    <property type="evidence" value="ECO:0007669"/>
    <property type="project" value="UniProtKB-KW"/>
</dbReference>
<feature type="transmembrane region" description="Helical" evidence="19">
    <location>
        <begin position="171"/>
        <end position="189"/>
    </location>
</feature>
<keyword evidence="8" id="KW-0391">Immunity</keyword>
<evidence type="ECO:0000256" key="16">
    <source>
        <dbReference type="ARBA" id="ARBA00024479"/>
    </source>
</evidence>
<evidence type="ECO:0000256" key="9">
    <source>
        <dbReference type="ARBA" id="ARBA00022989"/>
    </source>
</evidence>
<dbReference type="PROSITE" id="PS51257">
    <property type="entry name" value="PROKAR_LIPOPROTEIN"/>
    <property type="match status" value="1"/>
</dbReference>
<feature type="transmembrane region" description="Helical" evidence="19">
    <location>
        <begin position="443"/>
        <end position="468"/>
    </location>
</feature>
<keyword evidence="7 19" id="KW-0812">Transmembrane</keyword>
<feature type="transmembrane region" description="Helical" evidence="19">
    <location>
        <begin position="209"/>
        <end position="234"/>
    </location>
</feature>
<organism evidence="20 21">
    <name type="scientific">Triplophysa rosa</name>
    <name type="common">Cave loach</name>
    <dbReference type="NCBI Taxonomy" id="992332"/>
    <lineage>
        <taxon>Eukaryota</taxon>
        <taxon>Metazoa</taxon>
        <taxon>Chordata</taxon>
        <taxon>Craniata</taxon>
        <taxon>Vertebrata</taxon>
        <taxon>Euteleostomi</taxon>
        <taxon>Actinopterygii</taxon>
        <taxon>Neopterygii</taxon>
        <taxon>Teleostei</taxon>
        <taxon>Ostariophysi</taxon>
        <taxon>Cypriniformes</taxon>
        <taxon>Nemacheilidae</taxon>
        <taxon>Triplophysa</taxon>
    </lineage>
</organism>
<feature type="transmembrane region" description="Helical" evidence="19">
    <location>
        <begin position="325"/>
        <end position="343"/>
    </location>
</feature>
<feature type="transmembrane region" description="Helical" evidence="19">
    <location>
        <begin position="276"/>
        <end position="295"/>
    </location>
</feature>
<comment type="caution">
    <text evidence="20">The sequence shown here is derived from an EMBL/GenBank/DDBJ whole genome shotgun (WGS) entry which is preliminary data.</text>
</comment>
<keyword evidence="9 19" id="KW-1133">Transmembrane helix</keyword>
<keyword evidence="15" id="KW-1208">Phospholipid metabolism</keyword>
<comment type="catalytic activity">
    <reaction evidence="17">
        <text>a 1,2-diacyl-sn-glycero-3-phosphoethanolamine(in) = a 1,2-diacyl-sn-glycero-3-phosphoethanolamine(out)</text>
        <dbReference type="Rhea" id="RHEA:38895"/>
        <dbReference type="ChEBI" id="CHEBI:64612"/>
    </reaction>
</comment>
<evidence type="ECO:0000256" key="3">
    <source>
        <dbReference type="ARBA" id="ARBA00021252"/>
    </source>
</evidence>
<evidence type="ECO:0000256" key="4">
    <source>
        <dbReference type="ARBA" id="ARBA00022475"/>
    </source>
</evidence>
<keyword evidence="12 19" id="KW-0472">Membrane</keyword>
<evidence type="ECO:0000256" key="2">
    <source>
        <dbReference type="ARBA" id="ARBA00006665"/>
    </source>
</evidence>
<protein>
    <recommendedName>
        <fullName evidence="3">Serine incorporator 5</fullName>
    </recommendedName>
</protein>
<evidence type="ECO:0000256" key="8">
    <source>
        <dbReference type="ARBA" id="ARBA00022859"/>
    </source>
</evidence>
<comment type="catalytic activity">
    <reaction evidence="16">
        <text>a 1,2-diacyl-sn-glycero-3-phospho-L-serine(in) = a 1,2-diacyl-sn-glycero-3-phospho-L-serine(out)</text>
        <dbReference type="Rhea" id="RHEA:38663"/>
        <dbReference type="ChEBI" id="CHEBI:57262"/>
    </reaction>
</comment>
<accession>A0A9W7X2H1</accession>
<evidence type="ECO:0000256" key="13">
    <source>
        <dbReference type="ARBA" id="ARBA00023180"/>
    </source>
</evidence>
<dbReference type="PANTHER" id="PTHR10383:SF16">
    <property type="entry name" value="SERINE INCORPORATOR 5"/>
    <property type="match status" value="1"/>
</dbReference>
<keyword evidence="13" id="KW-0325">Glycoprotein</keyword>
<dbReference type="AlphaFoldDB" id="A0A9W7X2H1"/>
<evidence type="ECO:0000256" key="15">
    <source>
        <dbReference type="ARBA" id="ARBA00023264"/>
    </source>
</evidence>
<dbReference type="PANTHER" id="PTHR10383">
    <property type="entry name" value="SERINE INCORPORATOR"/>
    <property type="match status" value="1"/>
</dbReference>
<gene>
    <name evidence="20" type="ORF">IRJ41_009492</name>
</gene>
<evidence type="ECO:0000256" key="5">
    <source>
        <dbReference type="ARBA" id="ARBA00022516"/>
    </source>
</evidence>
<dbReference type="EMBL" id="JAFHDT010000002">
    <property type="protein sequence ID" value="KAI7812798.1"/>
    <property type="molecule type" value="Genomic_DNA"/>
</dbReference>
<comment type="subcellular location">
    <subcellularLocation>
        <location evidence="1">Cell membrane</location>
        <topology evidence="1">Multi-pass membrane protein</topology>
    </subcellularLocation>
</comment>
<dbReference type="InterPro" id="IPR005016">
    <property type="entry name" value="TDE1/TMS"/>
</dbReference>
<evidence type="ECO:0000313" key="21">
    <source>
        <dbReference type="Proteomes" id="UP001059041"/>
    </source>
</evidence>
<comment type="similarity">
    <text evidence="2">Belongs to the TDE1 family.</text>
</comment>
<feature type="transmembrane region" description="Helical" evidence="19">
    <location>
        <begin position="401"/>
        <end position="423"/>
    </location>
</feature>
<feature type="transmembrane region" description="Helical" evidence="19">
    <location>
        <begin position="139"/>
        <end position="159"/>
    </location>
</feature>
<evidence type="ECO:0000256" key="17">
    <source>
        <dbReference type="ARBA" id="ARBA00024615"/>
    </source>
</evidence>
<name>A0A9W7X2H1_TRIRA</name>
<dbReference type="Proteomes" id="UP001059041">
    <property type="component" value="Linkage Group LG2"/>
</dbReference>
<evidence type="ECO:0000256" key="10">
    <source>
        <dbReference type="ARBA" id="ARBA00023098"/>
    </source>
</evidence>
<dbReference type="Pfam" id="PF03348">
    <property type="entry name" value="Serinc"/>
    <property type="match status" value="1"/>
</dbReference>
<sequence length="474" mass="53349">MVPWRNGAVVSGSCRLTTCCLGRGLACCCGSAACALCCSCCPKIKQSTSTRFMYALFFILVTVTCVIMMSPTAEQKMREHIPFYTTMCDQLKAGENCSTLVGFSAVYKVCFGMACFFFFFFVFTIRVRTSTECRAAVHNGFWFLKFVALLACCAGGFFLPNQDKFLEAWRYVGAAGGFIFILIQLMLLVQFAHRWNQNWSSGVKYNKIWYAALALVTLVLFSIAVGAMVFMIIYYTHAEACFLNKLFLGVNGGLCFVVSMLAISPCIQTFQPTSGLLQPAVISVYVMYLTFSALASKPIETVQEDSRNVTVCVFPFKTRTSDTNIVTGVGTVIMFGCILYSCLSSTTKRSSAALRVYTNEDMPENERARCCFCCTDDAEDYDDEKTAGGQNVMYDEKEGTVYSYCCFHFVFFLGSLYIMMTVTNWFHYDTARIEQLFNGSWSVFWIKMASCWVCLFLYIWTLIAPMLFPKRFQA</sequence>
<proteinExistence type="inferred from homology"/>
<evidence type="ECO:0000256" key="14">
    <source>
        <dbReference type="ARBA" id="ARBA00023209"/>
    </source>
</evidence>
<evidence type="ECO:0000256" key="18">
    <source>
        <dbReference type="ARBA" id="ARBA00024631"/>
    </source>
</evidence>
<evidence type="ECO:0000256" key="7">
    <source>
        <dbReference type="ARBA" id="ARBA00022692"/>
    </source>
</evidence>
<dbReference type="GO" id="GO:0005886">
    <property type="term" value="C:plasma membrane"/>
    <property type="evidence" value="ECO:0007669"/>
    <property type="project" value="UniProtKB-SubCell"/>
</dbReference>
<feature type="transmembrane region" description="Helical" evidence="19">
    <location>
        <begin position="246"/>
        <end position="264"/>
    </location>
</feature>
<keyword evidence="4" id="KW-1003">Cell membrane</keyword>
<evidence type="ECO:0000256" key="19">
    <source>
        <dbReference type="SAM" id="Phobius"/>
    </source>
</evidence>
<keyword evidence="10" id="KW-0443">Lipid metabolism</keyword>
<evidence type="ECO:0000256" key="12">
    <source>
        <dbReference type="ARBA" id="ARBA00023136"/>
    </source>
</evidence>
<evidence type="ECO:0000256" key="11">
    <source>
        <dbReference type="ARBA" id="ARBA00023118"/>
    </source>
</evidence>
<keyword evidence="6" id="KW-0399">Innate immunity</keyword>
<dbReference type="GO" id="GO:0045087">
    <property type="term" value="P:innate immune response"/>
    <property type="evidence" value="ECO:0007669"/>
    <property type="project" value="UniProtKB-KW"/>
</dbReference>
<keyword evidence="5" id="KW-0444">Lipid biosynthesis</keyword>
<keyword evidence="14" id="KW-0594">Phospholipid biosynthesis</keyword>
<reference evidence="20" key="1">
    <citation type="submission" date="2021-02" db="EMBL/GenBank/DDBJ databases">
        <title>Comparative genomics reveals that relaxation of natural selection precedes convergent phenotypic evolution of cavefish.</title>
        <authorList>
            <person name="Peng Z."/>
        </authorList>
    </citation>
    <scope>NUCLEOTIDE SEQUENCE</scope>
    <source>
        <tissue evidence="20">Muscle</tissue>
    </source>
</reference>
<keyword evidence="11" id="KW-0051">Antiviral defense</keyword>